<dbReference type="InterPro" id="IPR011467">
    <property type="entry name" value="DUF1573"/>
</dbReference>
<evidence type="ECO:0000313" key="3">
    <source>
        <dbReference type="Proteomes" id="UP001501410"/>
    </source>
</evidence>
<evidence type="ECO:0000313" key="2">
    <source>
        <dbReference type="EMBL" id="GAA4448726.1"/>
    </source>
</evidence>
<dbReference type="Gene3D" id="2.60.40.10">
    <property type="entry name" value="Immunoglobulins"/>
    <property type="match status" value="1"/>
</dbReference>
<feature type="chain" id="PRO_5046375714" evidence="1">
    <location>
        <begin position="23"/>
        <end position="162"/>
    </location>
</feature>
<feature type="signal peptide" evidence="1">
    <location>
        <begin position="1"/>
        <end position="22"/>
    </location>
</feature>
<dbReference type="RefSeq" id="WP_344821719.1">
    <property type="nucleotide sequence ID" value="NZ_BAABEZ010000001.1"/>
</dbReference>
<sequence>MKKAIFSAAFILIAGASAYAQKAVVTPDAPAKPLTNAPAPEVKQHPEDMFFKYPLHDFGTIQEGPQAEHEFEFENKGKEPLIISNVSASCGCTTPSYSKEPVLPGKKGVIKAVYNTQGRVSPFTKTITVNTNFGVKVLTIKGEVEKAPSGSLPQNNSMIKTN</sequence>
<dbReference type="PANTHER" id="PTHR37833">
    <property type="entry name" value="LIPOPROTEIN-RELATED"/>
    <property type="match status" value="1"/>
</dbReference>
<reference evidence="3" key="1">
    <citation type="journal article" date="2019" name="Int. J. Syst. Evol. Microbiol.">
        <title>The Global Catalogue of Microorganisms (GCM) 10K type strain sequencing project: providing services to taxonomists for standard genome sequencing and annotation.</title>
        <authorList>
            <consortium name="The Broad Institute Genomics Platform"/>
            <consortium name="The Broad Institute Genome Sequencing Center for Infectious Disease"/>
            <person name="Wu L."/>
            <person name="Ma J."/>
        </authorList>
    </citation>
    <scope>NUCLEOTIDE SEQUENCE [LARGE SCALE GENOMIC DNA]</scope>
    <source>
        <strain evidence="3">JCM 31921</strain>
    </source>
</reference>
<dbReference type="EMBL" id="BAABEZ010000001">
    <property type="protein sequence ID" value="GAA4448726.1"/>
    <property type="molecule type" value="Genomic_DNA"/>
</dbReference>
<accession>A0ABP8MD54</accession>
<dbReference type="PANTHER" id="PTHR37833:SF1">
    <property type="entry name" value="SIGNAL PEPTIDE PROTEIN"/>
    <property type="match status" value="1"/>
</dbReference>
<organism evidence="2 3">
    <name type="scientific">Rurimicrobium arvi</name>
    <dbReference type="NCBI Taxonomy" id="2049916"/>
    <lineage>
        <taxon>Bacteria</taxon>
        <taxon>Pseudomonadati</taxon>
        <taxon>Bacteroidota</taxon>
        <taxon>Chitinophagia</taxon>
        <taxon>Chitinophagales</taxon>
        <taxon>Chitinophagaceae</taxon>
        <taxon>Rurimicrobium</taxon>
    </lineage>
</organism>
<comment type="caution">
    <text evidence="2">The sequence shown here is derived from an EMBL/GenBank/DDBJ whole genome shotgun (WGS) entry which is preliminary data.</text>
</comment>
<dbReference type="Proteomes" id="UP001501410">
    <property type="component" value="Unassembled WGS sequence"/>
</dbReference>
<keyword evidence="3" id="KW-1185">Reference proteome</keyword>
<protein>
    <submittedName>
        <fullName evidence="2">DUF1573 domain-containing protein</fullName>
    </submittedName>
</protein>
<keyword evidence="1" id="KW-0732">Signal</keyword>
<name>A0ABP8MD54_9BACT</name>
<dbReference type="InterPro" id="IPR013783">
    <property type="entry name" value="Ig-like_fold"/>
</dbReference>
<proteinExistence type="predicted"/>
<gene>
    <name evidence="2" type="ORF">GCM10023092_01750</name>
</gene>
<dbReference type="Pfam" id="PF07610">
    <property type="entry name" value="DUF1573"/>
    <property type="match status" value="1"/>
</dbReference>
<evidence type="ECO:0000256" key="1">
    <source>
        <dbReference type="SAM" id="SignalP"/>
    </source>
</evidence>